<dbReference type="Proteomes" id="UP000184171">
    <property type="component" value="Unassembled WGS sequence"/>
</dbReference>
<dbReference type="RefSeq" id="WP_072906626.1">
    <property type="nucleotide sequence ID" value="NZ_FQZT01000003.1"/>
</dbReference>
<sequence>MINKKGHPEIKPADKIIVEGLNCVVSQVYGKFSVIGACEVVVAADSPVCKDVCWDGKQWVFSQRPTFVDATKSARLKPFIEML</sequence>
<evidence type="ECO:0000313" key="1">
    <source>
        <dbReference type="EMBL" id="SHI92280.1"/>
    </source>
</evidence>
<proteinExistence type="predicted"/>
<protein>
    <submittedName>
        <fullName evidence="1">Uncharacterized protein</fullName>
    </submittedName>
</protein>
<accession>A0A1M6F3N9</accession>
<reference evidence="1 2" key="1">
    <citation type="submission" date="2016-11" db="EMBL/GenBank/DDBJ databases">
        <authorList>
            <person name="Jaros S."/>
            <person name="Januszkiewicz K."/>
            <person name="Wedrychowicz H."/>
        </authorList>
    </citation>
    <scope>NUCLEOTIDE SEQUENCE [LARGE SCALE GENOMIC DNA]</scope>
    <source>
        <strain evidence="1 2">DSM 5091</strain>
    </source>
</reference>
<dbReference type="EMBL" id="FQZT01000003">
    <property type="protein sequence ID" value="SHI92280.1"/>
    <property type="molecule type" value="Genomic_DNA"/>
</dbReference>
<name>A0A1M6F3N9_MALRU</name>
<keyword evidence="2" id="KW-1185">Reference proteome</keyword>
<dbReference type="OrthoDB" id="6401606at2"/>
<gene>
    <name evidence="1" type="ORF">SAMN02745165_01144</name>
</gene>
<evidence type="ECO:0000313" key="2">
    <source>
        <dbReference type="Proteomes" id="UP000184171"/>
    </source>
</evidence>
<dbReference type="AlphaFoldDB" id="A0A1M6F3N9"/>
<organism evidence="1 2">
    <name type="scientific">Malonomonas rubra DSM 5091</name>
    <dbReference type="NCBI Taxonomy" id="1122189"/>
    <lineage>
        <taxon>Bacteria</taxon>
        <taxon>Pseudomonadati</taxon>
        <taxon>Thermodesulfobacteriota</taxon>
        <taxon>Desulfuromonadia</taxon>
        <taxon>Desulfuromonadales</taxon>
        <taxon>Geopsychrobacteraceae</taxon>
        <taxon>Malonomonas</taxon>
    </lineage>
</organism>